<name>A0A6G0WSU4_9STRA</name>
<protein>
    <recommendedName>
        <fullName evidence="4">Cysteine/serine-rich nuclear protein N-terminal domain-containing protein</fullName>
    </recommendedName>
</protein>
<evidence type="ECO:0000313" key="3">
    <source>
        <dbReference type="Proteomes" id="UP000481153"/>
    </source>
</evidence>
<dbReference type="EMBL" id="VJMJ01000153">
    <property type="protein sequence ID" value="KAF0730533.1"/>
    <property type="molecule type" value="Genomic_DNA"/>
</dbReference>
<evidence type="ECO:0000256" key="1">
    <source>
        <dbReference type="SAM" id="MobiDB-lite"/>
    </source>
</evidence>
<reference evidence="2 3" key="1">
    <citation type="submission" date="2019-07" db="EMBL/GenBank/DDBJ databases">
        <title>Genomics analysis of Aphanomyces spp. identifies a new class of oomycete effector associated with host adaptation.</title>
        <authorList>
            <person name="Gaulin E."/>
        </authorList>
    </citation>
    <scope>NUCLEOTIDE SEQUENCE [LARGE SCALE GENOMIC DNA]</scope>
    <source>
        <strain evidence="2 3">ATCC 201684</strain>
    </source>
</reference>
<feature type="region of interest" description="Disordered" evidence="1">
    <location>
        <begin position="152"/>
        <end position="176"/>
    </location>
</feature>
<feature type="compositionally biased region" description="Acidic residues" evidence="1">
    <location>
        <begin position="154"/>
        <end position="165"/>
    </location>
</feature>
<accession>A0A6G0WSU4</accession>
<dbReference type="AlphaFoldDB" id="A0A6G0WSU4"/>
<organism evidence="2 3">
    <name type="scientific">Aphanomyces euteiches</name>
    <dbReference type="NCBI Taxonomy" id="100861"/>
    <lineage>
        <taxon>Eukaryota</taxon>
        <taxon>Sar</taxon>
        <taxon>Stramenopiles</taxon>
        <taxon>Oomycota</taxon>
        <taxon>Saprolegniomycetes</taxon>
        <taxon>Saprolegniales</taxon>
        <taxon>Verrucalvaceae</taxon>
        <taxon>Aphanomyces</taxon>
    </lineage>
</organism>
<evidence type="ECO:0008006" key="4">
    <source>
        <dbReference type="Google" id="ProtNLM"/>
    </source>
</evidence>
<keyword evidence="3" id="KW-1185">Reference proteome</keyword>
<gene>
    <name evidence="2" type="ORF">Ae201684_011956</name>
</gene>
<proteinExistence type="predicted"/>
<dbReference type="Proteomes" id="UP000481153">
    <property type="component" value="Unassembled WGS sequence"/>
</dbReference>
<comment type="caution">
    <text evidence="2">The sequence shown here is derived from an EMBL/GenBank/DDBJ whole genome shotgun (WGS) entry which is preliminary data.</text>
</comment>
<sequence>MQRATVWSATQLFHSSRRYQSQRMLFAESSLRGSWEVPVFLPWKTAEFLPPLTKPRRGKKQVVFTTATTFVFPLEYGGSAIPSDHGPPIGLAKTHTRQECHDLDYICPRRSRVRKFDHVERMLLLQQKASYTQREVAMFCFDAIAIRRSRLENQDDDSDCDDELVEPPSKRSKLHP</sequence>
<evidence type="ECO:0000313" key="2">
    <source>
        <dbReference type="EMBL" id="KAF0730533.1"/>
    </source>
</evidence>
<dbReference type="VEuPathDB" id="FungiDB:AeMF1_015899"/>